<accession>A0A1A8ZBP0</accession>
<dbReference type="OrthoDB" id="9809635at2"/>
<dbReference type="RefSeq" id="WP_157739867.1">
    <property type="nucleotide sequence ID" value="NZ_LT594324.1"/>
</dbReference>
<proteinExistence type="predicted"/>
<dbReference type="InterPro" id="IPR050491">
    <property type="entry name" value="AmpC-like"/>
</dbReference>
<evidence type="ECO:0000313" key="2">
    <source>
        <dbReference type="EMBL" id="SBT41281.1"/>
    </source>
</evidence>
<gene>
    <name evidence="2" type="ORF">GA0070621_1191</name>
</gene>
<reference evidence="2 3" key="1">
    <citation type="submission" date="2016-06" db="EMBL/GenBank/DDBJ databases">
        <authorList>
            <person name="Kjaerup R.B."/>
            <person name="Dalgaard T.S."/>
            <person name="Juul-Madsen H.R."/>
        </authorList>
    </citation>
    <scope>NUCLEOTIDE SEQUENCE [LARGE SCALE GENOMIC DNA]</scope>
    <source>
        <strain evidence="2 3">DSM 45248</strain>
    </source>
</reference>
<dbReference type="SUPFAM" id="SSF56601">
    <property type="entry name" value="beta-lactamase/transpeptidase-like"/>
    <property type="match status" value="1"/>
</dbReference>
<protein>
    <submittedName>
        <fullName evidence="2">CubicO group peptidase, beta-lactamase class C family</fullName>
    </submittedName>
</protein>
<dbReference type="Pfam" id="PF00144">
    <property type="entry name" value="Beta-lactamase"/>
    <property type="match status" value="1"/>
</dbReference>
<evidence type="ECO:0000313" key="3">
    <source>
        <dbReference type="Proteomes" id="UP000198765"/>
    </source>
</evidence>
<dbReference type="PANTHER" id="PTHR46825:SF9">
    <property type="entry name" value="BETA-LACTAMASE-RELATED DOMAIN-CONTAINING PROTEIN"/>
    <property type="match status" value="1"/>
</dbReference>
<evidence type="ECO:0000259" key="1">
    <source>
        <dbReference type="Pfam" id="PF00144"/>
    </source>
</evidence>
<name>A0A1A8ZBP0_9ACTN</name>
<dbReference type="AlphaFoldDB" id="A0A1A8ZBP0"/>
<organism evidence="2 3">
    <name type="scientific">Micromonospora narathiwatensis</name>
    <dbReference type="NCBI Taxonomy" id="299146"/>
    <lineage>
        <taxon>Bacteria</taxon>
        <taxon>Bacillati</taxon>
        <taxon>Actinomycetota</taxon>
        <taxon>Actinomycetes</taxon>
        <taxon>Micromonosporales</taxon>
        <taxon>Micromonosporaceae</taxon>
        <taxon>Micromonospora</taxon>
    </lineage>
</organism>
<dbReference type="Gene3D" id="3.40.710.10">
    <property type="entry name" value="DD-peptidase/beta-lactamase superfamily"/>
    <property type="match status" value="1"/>
</dbReference>
<sequence length="305" mass="32717">MPEIEGFSGVVTLTRAGRPVTSVTGGGCTPTTPFQIASVSKNFASTLTMMLVEEGLLDLHEPLDHWLPEAPRSWHALSLHHLLSNTSGIGHWTDVPGMDPFVPATRDERLELVLRAPLQSEPGRQFRYSSPAFILVGVVAERATGSPYGKLLAERILQPLGLTRTASGIRPPDAAPGHRAGKPVEPWDVASMIGSGDLCSTAEDLVAYARAVEDGGLVSPASLALMRTRHSTFIEPDRTPDGRLEVTGYGYGHYVGTFDGRPAALHTGDNPGYRSLVGWLPDGVGIVALSNEDSVRWEDVLARVL</sequence>
<dbReference type="EMBL" id="LT594324">
    <property type="protein sequence ID" value="SBT41281.1"/>
    <property type="molecule type" value="Genomic_DNA"/>
</dbReference>
<dbReference type="PANTHER" id="PTHR46825">
    <property type="entry name" value="D-ALANYL-D-ALANINE-CARBOXYPEPTIDASE/ENDOPEPTIDASE AMPH"/>
    <property type="match status" value="1"/>
</dbReference>
<feature type="domain" description="Beta-lactamase-related" evidence="1">
    <location>
        <begin position="9"/>
        <end position="294"/>
    </location>
</feature>
<dbReference type="PATRIC" id="fig|299146.4.peg.1233"/>
<dbReference type="Proteomes" id="UP000198765">
    <property type="component" value="Chromosome I"/>
</dbReference>
<keyword evidence="3" id="KW-1185">Reference proteome</keyword>
<dbReference type="InterPro" id="IPR001466">
    <property type="entry name" value="Beta-lactam-related"/>
</dbReference>
<dbReference type="InterPro" id="IPR012338">
    <property type="entry name" value="Beta-lactam/transpept-like"/>
</dbReference>